<dbReference type="Proteomes" id="UP000018888">
    <property type="component" value="Unassembled WGS sequence"/>
</dbReference>
<evidence type="ECO:0000256" key="1">
    <source>
        <dbReference type="SAM" id="Phobius"/>
    </source>
</evidence>
<keyword evidence="3" id="KW-1185">Reference proteome</keyword>
<comment type="caution">
    <text evidence="2">The sequence shown here is derived from an EMBL/GenBank/DDBJ whole genome shotgun (WGS) entry which is preliminary data.</text>
</comment>
<name>A0A2P4Q878_RHIID</name>
<feature type="transmembrane region" description="Helical" evidence="1">
    <location>
        <begin position="42"/>
        <end position="66"/>
    </location>
</feature>
<protein>
    <submittedName>
        <fullName evidence="2">Uncharacterized protein</fullName>
    </submittedName>
</protein>
<dbReference type="AlphaFoldDB" id="A0A2P4Q878"/>
<feature type="transmembrane region" description="Helical" evidence="1">
    <location>
        <begin position="12"/>
        <end position="30"/>
    </location>
</feature>
<feature type="transmembrane region" description="Helical" evidence="1">
    <location>
        <begin position="94"/>
        <end position="117"/>
    </location>
</feature>
<evidence type="ECO:0000313" key="3">
    <source>
        <dbReference type="Proteomes" id="UP000018888"/>
    </source>
</evidence>
<accession>A0A2P4Q878</accession>
<proteinExistence type="predicted"/>
<organism evidence="2 3">
    <name type="scientific">Rhizophagus irregularis (strain DAOM 181602 / DAOM 197198 / MUCL 43194)</name>
    <name type="common">Arbuscular mycorrhizal fungus</name>
    <name type="synonym">Glomus intraradices</name>
    <dbReference type="NCBI Taxonomy" id="747089"/>
    <lineage>
        <taxon>Eukaryota</taxon>
        <taxon>Fungi</taxon>
        <taxon>Fungi incertae sedis</taxon>
        <taxon>Mucoromycota</taxon>
        <taxon>Glomeromycotina</taxon>
        <taxon>Glomeromycetes</taxon>
        <taxon>Glomerales</taxon>
        <taxon>Glomeraceae</taxon>
        <taxon>Rhizophagus</taxon>
    </lineage>
</organism>
<sequence length="156" mass="17771">MTGSNDSNVHYFFSSLRKLFIFITHSFIFSKLPIRNVFSASVLMCSHFIYVEAVVLISSSSISFSFRPSDASSVTLFRMCFIFPSTRYSFMTSMASFGAMLFHFRGILVVTSTLLALSSESKSELESPPTRHLLITSTITSWLLRFGFDIYWPPFF</sequence>
<reference evidence="2 3" key="1">
    <citation type="journal article" date="2013" name="Proc. Natl. Acad. Sci. U.S.A.">
        <title>Genome of an arbuscular mycorrhizal fungus provides insight into the oldest plant symbiosis.</title>
        <authorList>
            <person name="Tisserant E."/>
            <person name="Malbreil M."/>
            <person name="Kuo A."/>
            <person name="Kohler A."/>
            <person name="Symeonidi A."/>
            <person name="Balestrini R."/>
            <person name="Charron P."/>
            <person name="Duensing N."/>
            <person name="Frei Dit Frey N."/>
            <person name="Gianinazzi-Pearson V."/>
            <person name="Gilbert L.B."/>
            <person name="Handa Y."/>
            <person name="Herr J.R."/>
            <person name="Hijri M."/>
            <person name="Koul R."/>
            <person name="Kawaguchi M."/>
            <person name="Krajinski F."/>
            <person name="Lammers P.J."/>
            <person name="Masclaux F.G."/>
            <person name="Murat C."/>
            <person name="Morin E."/>
            <person name="Ndikumana S."/>
            <person name="Pagni M."/>
            <person name="Petitpierre D."/>
            <person name="Requena N."/>
            <person name="Rosikiewicz P."/>
            <person name="Riley R."/>
            <person name="Saito K."/>
            <person name="San Clemente H."/>
            <person name="Shapiro H."/>
            <person name="van Tuinen D."/>
            <person name="Becard G."/>
            <person name="Bonfante P."/>
            <person name="Paszkowski U."/>
            <person name="Shachar-Hill Y.Y."/>
            <person name="Tuskan G.A."/>
            <person name="Young P.W."/>
            <person name="Sanders I.R."/>
            <person name="Henrissat B."/>
            <person name="Rensing S.A."/>
            <person name="Grigoriev I.V."/>
            <person name="Corradi N."/>
            <person name="Roux C."/>
            <person name="Martin F."/>
        </authorList>
    </citation>
    <scope>NUCLEOTIDE SEQUENCE [LARGE SCALE GENOMIC DNA]</scope>
    <source>
        <strain evidence="2 3">DAOM 197198</strain>
    </source>
</reference>
<keyword evidence="1" id="KW-0472">Membrane</keyword>
<keyword evidence="1" id="KW-0812">Transmembrane</keyword>
<dbReference type="EMBL" id="AUPC02000078">
    <property type="protein sequence ID" value="POG73834.1"/>
    <property type="molecule type" value="Genomic_DNA"/>
</dbReference>
<gene>
    <name evidence="2" type="ORF">GLOIN_2v1076656</name>
</gene>
<evidence type="ECO:0000313" key="2">
    <source>
        <dbReference type="EMBL" id="POG73834.1"/>
    </source>
</evidence>
<keyword evidence="1" id="KW-1133">Transmembrane helix</keyword>
<reference evidence="2 3" key="2">
    <citation type="journal article" date="2018" name="New Phytol.">
        <title>High intraspecific genome diversity in the model arbuscular mycorrhizal symbiont Rhizophagus irregularis.</title>
        <authorList>
            <person name="Chen E.C.H."/>
            <person name="Morin E."/>
            <person name="Beaudet D."/>
            <person name="Noel J."/>
            <person name="Yildirir G."/>
            <person name="Ndikumana S."/>
            <person name="Charron P."/>
            <person name="St-Onge C."/>
            <person name="Giorgi J."/>
            <person name="Kruger M."/>
            <person name="Marton T."/>
            <person name="Ropars J."/>
            <person name="Grigoriev I.V."/>
            <person name="Hainaut M."/>
            <person name="Henrissat B."/>
            <person name="Roux C."/>
            <person name="Martin F."/>
            <person name="Corradi N."/>
        </authorList>
    </citation>
    <scope>NUCLEOTIDE SEQUENCE [LARGE SCALE GENOMIC DNA]</scope>
    <source>
        <strain evidence="2 3">DAOM 197198</strain>
    </source>
</reference>